<evidence type="ECO:0000256" key="1">
    <source>
        <dbReference type="SAM" id="Phobius"/>
    </source>
</evidence>
<reference evidence="2 3" key="1">
    <citation type="journal article" date="2016" name="Nat. Commun.">
        <title>Thousands of microbial genomes shed light on interconnected biogeochemical processes in an aquifer system.</title>
        <authorList>
            <person name="Anantharaman K."/>
            <person name="Brown C.T."/>
            <person name="Hug L.A."/>
            <person name="Sharon I."/>
            <person name="Castelle C.J."/>
            <person name="Probst A.J."/>
            <person name="Thomas B.C."/>
            <person name="Singh A."/>
            <person name="Wilkins M.J."/>
            <person name="Karaoz U."/>
            <person name="Brodie E.L."/>
            <person name="Williams K.H."/>
            <person name="Hubbard S.S."/>
            <person name="Banfield J.F."/>
        </authorList>
    </citation>
    <scope>NUCLEOTIDE SEQUENCE [LARGE SCALE GENOMIC DNA]</scope>
</reference>
<dbReference type="EMBL" id="MHLP01000038">
    <property type="protein sequence ID" value="OGZ11357.1"/>
    <property type="molecule type" value="Genomic_DNA"/>
</dbReference>
<gene>
    <name evidence="2" type="ORF">A2942_04045</name>
</gene>
<accession>A0A1G2DCH7</accession>
<keyword evidence="1" id="KW-0472">Membrane</keyword>
<dbReference type="STRING" id="1798665.A2942_04045"/>
<keyword evidence="1" id="KW-1133">Transmembrane helix</keyword>
<name>A0A1G2DCH7_9BACT</name>
<sequence length="62" mass="7527">MDKFKSWTFEWWEVALIKICLISLGILLALYFYDYVAGLTWLWWVFFAATGAYFVVRCFQER</sequence>
<dbReference type="Proteomes" id="UP000178534">
    <property type="component" value="Unassembled WGS sequence"/>
</dbReference>
<feature type="transmembrane region" description="Helical" evidence="1">
    <location>
        <begin position="12"/>
        <end position="33"/>
    </location>
</feature>
<protein>
    <submittedName>
        <fullName evidence="2">Uncharacterized protein</fullName>
    </submittedName>
</protein>
<organism evidence="2 3">
    <name type="scientific">Candidatus Lloydbacteria bacterium RIFCSPLOWO2_01_FULL_50_20</name>
    <dbReference type="NCBI Taxonomy" id="1798665"/>
    <lineage>
        <taxon>Bacteria</taxon>
        <taxon>Candidatus Lloydiibacteriota</taxon>
    </lineage>
</organism>
<feature type="transmembrane region" description="Helical" evidence="1">
    <location>
        <begin position="39"/>
        <end position="56"/>
    </location>
</feature>
<keyword evidence="1" id="KW-0812">Transmembrane</keyword>
<comment type="caution">
    <text evidence="2">The sequence shown here is derived from an EMBL/GenBank/DDBJ whole genome shotgun (WGS) entry which is preliminary data.</text>
</comment>
<dbReference type="AlphaFoldDB" id="A0A1G2DCH7"/>
<evidence type="ECO:0000313" key="3">
    <source>
        <dbReference type="Proteomes" id="UP000178534"/>
    </source>
</evidence>
<proteinExistence type="predicted"/>
<evidence type="ECO:0000313" key="2">
    <source>
        <dbReference type="EMBL" id="OGZ11357.1"/>
    </source>
</evidence>